<dbReference type="EMBL" id="BACD03000027">
    <property type="protein sequence ID" value="GAO49897.1"/>
    <property type="molecule type" value="Genomic_DNA"/>
</dbReference>
<proteinExistence type="predicted"/>
<accession>A0A0E9NJ60</accession>
<dbReference type="RefSeq" id="XP_019021231.1">
    <property type="nucleotide sequence ID" value="XM_019165189.1"/>
</dbReference>
<feature type="compositionally biased region" description="Acidic residues" evidence="4">
    <location>
        <begin position="35"/>
        <end position="75"/>
    </location>
</feature>
<keyword evidence="6" id="KW-1185">Reference proteome</keyword>
<dbReference type="InterPro" id="IPR015943">
    <property type="entry name" value="WD40/YVTN_repeat-like_dom_sf"/>
</dbReference>
<evidence type="ECO:0000313" key="5">
    <source>
        <dbReference type="EMBL" id="GAO49897.1"/>
    </source>
</evidence>
<evidence type="ECO:0000256" key="3">
    <source>
        <dbReference type="ARBA" id="ARBA00023242"/>
    </source>
</evidence>
<sequence>MPRATRGKKVSYSEDPLAEVLGDELAPEQHVHYDDPDDNDFDQQGAPEEEDEEMDDAASTEDDGEDGFDEDDASEDDRPKKGKGKAKATPAQAPAPRHTPMASPKPIRAAIKRKETPSSAKVTYDNRAARSRQKSFALPDRVVTINGYRPLQNERMEELYKWWITYSIRVCRELCADGDKLWPKVAWPEELPFAQETAMLSTAEVEIEGSGQLPWTQSSLPLWHGPFQDQKLTELSPFQSLSVEEDFPGKTGYITNAAHSIQSLAWLPNRAGNEDQILAVSGHPDVHYEPTSVFEILQGKQVGHIQFFRIPVSEDQVPREPKLASVVLHKYGAVWNLIFCPYGCKSGSRAGLLGMLTADAKVRVFATEEEWLKKEEGETVYIDLRKAAWEFEIESGVSAFSWVSHEEIAVAGNNGSVATFSLTDSGPSHNLPLQLFPLMSCAVRAMTSCGPSFPHFLQVYGYDCSLKLVDLRDPVVETGTAPRARKMCYASVWHEYTQGVLSADDGNAVDWKSVRAFLNHQQVTQHLGSVTSIATSLSHPLILITCTDGICDIVNVMKKTLSGHTVPQFRRHLFQLDYDIHTKEFRMTDGWKAEQINLTTSTRKKKGAAGEEMNVGTAPAFLKEVNVGKAVWCPSVGCAGWVAVGMSCGLLRIEDMSRGVEGAPEEIEMLASAPIF</sequence>
<evidence type="ECO:0000256" key="1">
    <source>
        <dbReference type="ARBA" id="ARBA00004123"/>
    </source>
</evidence>
<dbReference type="Proteomes" id="UP000033140">
    <property type="component" value="Unassembled WGS sequence"/>
</dbReference>
<organism evidence="5 6">
    <name type="scientific">Saitoella complicata (strain BCRC 22490 / CBS 7301 / JCM 7358 / NBRC 10748 / NRRL Y-17804)</name>
    <dbReference type="NCBI Taxonomy" id="698492"/>
    <lineage>
        <taxon>Eukaryota</taxon>
        <taxon>Fungi</taxon>
        <taxon>Dikarya</taxon>
        <taxon>Ascomycota</taxon>
        <taxon>Taphrinomycotina</taxon>
        <taxon>Taphrinomycotina incertae sedis</taxon>
        <taxon>Saitoella</taxon>
    </lineage>
</organism>
<comment type="caution">
    <text evidence="5">The sequence shown here is derived from an EMBL/GenBank/DDBJ whole genome shotgun (WGS) entry which is preliminary data.</text>
</comment>
<dbReference type="GO" id="GO:0005634">
    <property type="term" value="C:nucleus"/>
    <property type="evidence" value="ECO:0007669"/>
    <property type="project" value="UniProtKB-SubCell"/>
</dbReference>
<name>A0A0E9NJ60_SAICN</name>
<dbReference type="InterPro" id="IPR052416">
    <property type="entry name" value="GTF3C_component"/>
</dbReference>
<evidence type="ECO:0000313" key="6">
    <source>
        <dbReference type="Proteomes" id="UP000033140"/>
    </source>
</evidence>
<feature type="region of interest" description="Disordered" evidence="4">
    <location>
        <begin position="1"/>
        <end position="128"/>
    </location>
</feature>
<dbReference type="PANTHER" id="PTHR15052">
    <property type="entry name" value="RNA POLYMERASE III TRANSCRIPTION INITIATION FACTOR COMPLEX SUBUNIT"/>
    <property type="match status" value="1"/>
</dbReference>
<evidence type="ECO:0000256" key="4">
    <source>
        <dbReference type="SAM" id="MobiDB-lite"/>
    </source>
</evidence>
<gene>
    <name evidence="5" type="ORF">G7K_4034-t1</name>
</gene>
<reference evidence="5 6" key="3">
    <citation type="journal article" date="2015" name="Genome Announc.">
        <title>Draft Genome Sequence of the Archiascomycetous Yeast Saitoella complicata.</title>
        <authorList>
            <person name="Yamauchi K."/>
            <person name="Kondo S."/>
            <person name="Hamamoto M."/>
            <person name="Takahashi Y."/>
            <person name="Ogura Y."/>
            <person name="Hayashi T."/>
            <person name="Nishida H."/>
        </authorList>
    </citation>
    <scope>NUCLEOTIDE SEQUENCE [LARGE SCALE GENOMIC DNA]</scope>
    <source>
        <strain evidence="5 6">NRRL Y-17804</strain>
    </source>
</reference>
<dbReference type="GO" id="GO:0006383">
    <property type="term" value="P:transcription by RNA polymerase III"/>
    <property type="evidence" value="ECO:0007669"/>
    <property type="project" value="TreeGrafter"/>
</dbReference>
<dbReference type="SUPFAM" id="SSF50978">
    <property type="entry name" value="WD40 repeat-like"/>
    <property type="match status" value="1"/>
</dbReference>
<dbReference type="InterPro" id="IPR036322">
    <property type="entry name" value="WD40_repeat_dom_sf"/>
</dbReference>
<dbReference type="AlphaFoldDB" id="A0A0E9NJ60"/>
<dbReference type="STRING" id="698492.A0A0E9NJ60"/>
<dbReference type="OrthoDB" id="4703at2759"/>
<dbReference type="Gene3D" id="2.130.10.10">
    <property type="entry name" value="YVTN repeat-like/Quinoprotein amine dehydrogenase"/>
    <property type="match status" value="1"/>
</dbReference>
<evidence type="ECO:0000256" key="2">
    <source>
        <dbReference type="ARBA" id="ARBA00023163"/>
    </source>
</evidence>
<dbReference type="OMA" id="HDIREPG"/>
<reference evidence="5 6" key="1">
    <citation type="journal article" date="2011" name="J. Gen. Appl. Microbiol.">
        <title>Draft genome sequencing of the enigmatic yeast Saitoella complicata.</title>
        <authorList>
            <person name="Nishida H."/>
            <person name="Hamamoto M."/>
            <person name="Sugiyama J."/>
        </authorList>
    </citation>
    <scope>NUCLEOTIDE SEQUENCE [LARGE SCALE GENOMIC DNA]</scope>
    <source>
        <strain evidence="5 6">NRRL Y-17804</strain>
    </source>
</reference>
<protein>
    <submittedName>
        <fullName evidence="5">Uncharacterized protein</fullName>
    </submittedName>
</protein>
<comment type="subcellular location">
    <subcellularLocation>
        <location evidence="1">Nucleus</location>
    </subcellularLocation>
</comment>
<keyword evidence="2" id="KW-0804">Transcription</keyword>
<feature type="compositionally biased region" description="Low complexity" evidence="4">
    <location>
        <begin position="87"/>
        <end position="96"/>
    </location>
</feature>
<dbReference type="GO" id="GO:0000127">
    <property type="term" value="C:transcription factor TFIIIC complex"/>
    <property type="evidence" value="ECO:0007669"/>
    <property type="project" value="TreeGrafter"/>
</dbReference>
<dbReference type="PANTHER" id="PTHR15052:SF2">
    <property type="entry name" value="GENERAL TRANSCRIPTION FACTOR 3C POLYPEPTIDE 2"/>
    <property type="match status" value="1"/>
</dbReference>
<reference evidence="5 6" key="2">
    <citation type="journal article" date="2014" name="J. Gen. Appl. Microbiol.">
        <title>The early diverging ascomycetous budding yeast Saitoella complicata has three histone deacetylases belonging to the Clr6, Hos2, and Rpd3 lineages.</title>
        <authorList>
            <person name="Nishida H."/>
            <person name="Matsumoto T."/>
            <person name="Kondo S."/>
            <person name="Hamamoto M."/>
            <person name="Yoshikawa H."/>
        </authorList>
    </citation>
    <scope>NUCLEOTIDE SEQUENCE [LARGE SCALE GENOMIC DNA]</scope>
    <source>
        <strain evidence="5 6">NRRL Y-17804</strain>
    </source>
</reference>
<keyword evidence="3" id="KW-0539">Nucleus</keyword>